<evidence type="ECO:0000259" key="1">
    <source>
        <dbReference type="Pfam" id="PF02627"/>
    </source>
</evidence>
<sequence length="158" mass="17724">MAQRLNYSTHFPEAYNKLLELDTLAGNSGLDNFLVHLVRLRASQINGCLFCIDIHTKQAIRDGEKSLRLHHLPGWQESSLFSAKEKAALLWTEALTRLSPERTKDEIYQSVKSHFSDTELTKLTMLIALINALNCFGVGFRAEPGSVDKVLGLDKVVL</sequence>
<dbReference type="PANTHER" id="PTHR34846">
    <property type="entry name" value="4-CARBOXYMUCONOLACTONE DECARBOXYLASE FAMILY PROTEIN (AFU_ORTHOLOGUE AFUA_6G11590)"/>
    <property type="match status" value="1"/>
</dbReference>
<dbReference type="AlphaFoldDB" id="A0A917HYC1"/>
<evidence type="ECO:0000313" key="3">
    <source>
        <dbReference type="Proteomes" id="UP000660862"/>
    </source>
</evidence>
<dbReference type="InterPro" id="IPR004675">
    <property type="entry name" value="AhpD_core"/>
</dbReference>
<comment type="caution">
    <text evidence="2">The sequence shown here is derived from an EMBL/GenBank/DDBJ whole genome shotgun (WGS) entry which is preliminary data.</text>
</comment>
<dbReference type="Proteomes" id="UP000660862">
    <property type="component" value="Unassembled WGS sequence"/>
</dbReference>
<dbReference type="InterPro" id="IPR029032">
    <property type="entry name" value="AhpD-like"/>
</dbReference>
<dbReference type="InterPro" id="IPR003779">
    <property type="entry name" value="CMD-like"/>
</dbReference>
<feature type="domain" description="Carboxymuconolactone decarboxylase-like" evidence="1">
    <location>
        <begin position="12"/>
        <end position="94"/>
    </location>
</feature>
<dbReference type="PANTHER" id="PTHR34846:SF10">
    <property type="entry name" value="CYTOPLASMIC PROTEIN"/>
    <property type="match status" value="1"/>
</dbReference>
<gene>
    <name evidence="2" type="ORF">GCM10007415_33640</name>
</gene>
<reference evidence="2" key="2">
    <citation type="submission" date="2020-09" db="EMBL/GenBank/DDBJ databases">
        <authorList>
            <person name="Sun Q."/>
            <person name="Zhou Y."/>
        </authorList>
    </citation>
    <scope>NUCLEOTIDE SEQUENCE</scope>
    <source>
        <strain evidence="2">CGMCC 1.12195</strain>
    </source>
</reference>
<dbReference type="EMBL" id="BMER01000004">
    <property type="protein sequence ID" value="GGG95696.1"/>
    <property type="molecule type" value="Genomic_DNA"/>
</dbReference>
<evidence type="ECO:0000313" key="2">
    <source>
        <dbReference type="EMBL" id="GGG95696.1"/>
    </source>
</evidence>
<protein>
    <submittedName>
        <fullName evidence="2">Alkyl hydroperoxide reductase AhpD</fullName>
    </submittedName>
</protein>
<accession>A0A917HYC1</accession>
<proteinExistence type="predicted"/>
<reference evidence="2" key="1">
    <citation type="journal article" date="2014" name="Int. J. Syst. Evol. Microbiol.">
        <title>Complete genome sequence of Corynebacterium casei LMG S-19264T (=DSM 44701T), isolated from a smear-ripened cheese.</title>
        <authorList>
            <consortium name="US DOE Joint Genome Institute (JGI-PGF)"/>
            <person name="Walter F."/>
            <person name="Albersmeier A."/>
            <person name="Kalinowski J."/>
            <person name="Ruckert C."/>
        </authorList>
    </citation>
    <scope>NUCLEOTIDE SEQUENCE</scope>
    <source>
        <strain evidence="2">CGMCC 1.12195</strain>
    </source>
</reference>
<dbReference type="RefSeq" id="WP_188507253.1">
    <property type="nucleotide sequence ID" value="NZ_BMER01000004.1"/>
</dbReference>
<keyword evidence="3" id="KW-1185">Reference proteome</keyword>
<dbReference type="GO" id="GO:0051920">
    <property type="term" value="F:peroxiredoxin activity"/>
    <property type="evidence" value="ECO:0007669"/>
    <property type="project" value="InterPro"/>
</dbReference>
<organism evidence="2 3">
    <name type="scientific">Parapedobacter pyrenivorans</name>
    <dbReference type="NCBI Taxonomy" id="1305674"/>
    <lineage>
        <taxon>Bacteria</taxon>
        <taxon>Pseudomonadati</taxon>
        <taxon>Bacteroidota</taxon>
        <taxon>Sphingobacteriia</taxon>
        <taxon>Sphingobacteriales</taxon>
        <taxon>Sphingobacteriaceae</taxon>
        <taxon>Parapedobacter</taxon>
    </lineage>
</organism>
<name>A0A917HYC1_9SPHI</name>
<dbReference type="NCBIfam" id="TIGR00778">
    <property type="entry name" value="ahpD_dom"/>
    <property type="match status" value="1"/>
</dbReference>
<dbReference type="SUPFAM" id="SSF69118">
    <property type="entry name" value="AhpD-like"/>
    <property type="match status" value="1"/>
</dbReference>
<dbReference type="Gene3D" id="1.20.1290.10">
    <property type="entry name" value="AhpD-like"/>
    <property type="match status" value="1"/>
</dbReference>
<dbReference type="Pfam" id="PF02627">
    <property type="entry name" value="CMD"/>
    <property type="match status" value="1"/>
</dbReference>